<proteinExistence type="predicted"/>
<dbReference type="AlphaFoldDB" id="Q0TXV9"/>
<sequence>MDGAMPFATSSLTFRIVCWSNSGFHATGESLEDDMGENEIFRMGATDLEPEWETKEERLGYQR</sequence>
<gene>
    <name evidence="2" type="ORF">SNOG_15581</name>
</gene>
<protein>
    <submittedName>
        <fullName evidence="2">Uncharacterized protein</fullName>
    </submittedName>
</protein>
<dbReference type="EMBL" id="CH445363">
    <property type="protein sequence ID" value="EAT76956.1"/>
    <property type="molecule type" value="Genomic_DNA"/>
</dbReference>
<feature type="region of interest" description="Disordered" evidence="1">
    <location>
        <begin position="43"/>
        <end position="63"/>
    </location>
</feature>
<dbReference type="Proteomes" id="UP000001055">
    <property type="component" value="Unassembled WGS sequence"/>
</dbReference>
<dbReference type="GeneID" id="5982656"/>
<organism evidence="2 3">
    <name type="scientific">Phaeosphaeria nodorum (strain SN15 / ATCC MYA-4574 / FGSC 10173)</name>
    <name type="common">Glume blotch fungus</name>
    <name type="synonym">Parastagonospora nodorum</name>
    <dbReference type="NCBI Taxonomy" id="321614"/>
    <lineage>
        <taxon>Eukaryota</taxon>
        <taxon>Fungi</taxon>
        <taxon>Dikarya</taxon>
        <taxon>Ascomycota</taxon>
        <taxon>Pezizomycotina</taxon>
        <taxon>Dothideomycetes</taxon>
        <taxon>Pleosporomycetidae</taxon>
        <taxon>Pleosporales</taxon>
        <taxon>Pleosporineae</taxon>
        <taxon>Phaeosphaeriaceae</taxon>
        <taxon>Parastagonospora</taxon>
    </lineage>
</organism>
<evidence type="ECO:0000313" key="2">
    <source>
        <dbReference type="EMBL" id="EAT76956.1"/>
    </source>
</evidence>
<reference evidence="3" key="1">
    <citation type="journal article" date="2007" name="Plant Cell">
        <title>Dothideomycete-plant interactions illuminated by genome sequencing and EST analysis of the wheat pathogen Stagonospora nodorum.</title>
        <authorList>
            <person name="Hane J.K."/>
            <person name="Lowe R.G."/>
            <person name="Solomon P.S."/>
            <person name="Tan K.C."/>
            <person name="Schoch C.L."/>
            <person name="Spatafora J.W."/>
            <person name="Crous P.W."/>
            <person name="Kodira C."/>
            <person name="Birren B.W."/>
            <person name="Galagan J.E."/>
            <person name="Torriani S.F."/>
            <person name="McDonald B.A."/>
            <person name="Oliver R.P."/>
        </authorList>
    </citation>
    <scope>NUCLEOTIDE SEQUENCE [LARGE SCALE GENOMIC DNA]</scope>
    <source>
        <strain evidence="3">SN15 / ATCC MYA-4574 / FGSC 10173</strain>
    </source>
</reference>
<evidence type="ECO:0000256" key="1">
    <source>
        <dbReference type="SAM" id="MobiDB-lite"/>
    </source>
</evidence>
<evidence type="ECO:0000313" key="3">
    <source>
        <dbReference type="Proteomes" id="UP000001055"/>
    </source>
</evidence>
<dbReference type="InParanoid" id="Q0TXV9"/>
<accession>Q0TXV9</accession>
<name>Q0TXV9_PHANO</name>
<feature type="compositionally biased region" description="Basic and acidic residues" evidence="1">
    <location>
        <begin position="52"/>
        <end position="63"/>
    </location>
</feature>
<dbReference type="RefSeq" id="XP_001805726.1">
    <property type="nucleotide sequence ID" value="XM_001805674.1"/>
</dbReference>
<dbReference type="KEGG" id="pno:SNOG_15581"/>